<evidence type="ECO:0000256" key="5">
    <source>
        <dbReference type="RuleBase" id="RU362059"/>
    </source>
</evidence>
<keyword evidence="2 4" id="KW-0328">Glycosyltransferase</keyword>
<dbReference type="Pfam" id="PF00201">
    <property type="entry name" value="UDPGT"/>
    <property type="match status" value="1"/>
</dbReference>
<reference evidence="6" key="1">
    <citation type="submission" date="2021-01" db="EMBL/GenBank/DDBJ databases">
        <authorList>
            <person name="Li R."/>
            <person name="Bekaert M."/>
        </authorList>
    </citation>
    <scope>NUCLEOTIDE SEQUENCE</scope>
    <source>
        <strain evidence="6">Farmed</strain>
    </source>
</reference>
<keyword evidence="5" id="KW-0812">Transmembrane</keyword>
<sequence>MEIKFPEVYRVSGRTTQTPNQPEKIIKSRRQQVHVEICDDLLLNEQFFQMLKSINASLFVIDGVYMSNCLAVLPYRLSTPFILMGSQNQPNLHRTPWLFSVFPHRGLAYSDRMSFLERFKNMMFLLSVYFRKPLGSPKRSIKEYAPEKPSISFDGLLRKADLHIIENDALLDYPLPGLPNVKYIGGIKTRPAKPLTGDLGRFANASKYGLVVVSFGSMITPLPDIHLKNLEQAFTKIPYDVIWKRTDTNSFTAPNVFTSKWLPQNDVLGHKKVKLFITHCGSGGQYDSLYHGVPMLGFPIWADQPFNGRRMQEKGYGISMDLHHYTADELVRNINKVIQNPKYKNNIQKASRILKSAREHPSVRAARYIDDVIKFGGGYLRSYCQDIPPYQYFMLDMFVVTLFALILGIFITVFILRKMLHIYYGKKTKED</sequence>
<dbReference type="AlphaFoldDB" id="A0A812BZQ4"/>
<name>A0A812BZQ4_ACAPH</name>
<dbReference type="OrthoDB" id="6072202at2759"/>
<feature type="transmembrane region" description="Helical" evidence="5">
    <location>
        <begin position="392"/>
        <end position="416"/>
    </location>
</feature>
<proteinExistence type="inferred from homology"/>
<keyword evidence="5" id="KW-0472">Membrane</keyword>
<evidence type="ECO:0000256" key="3">
    <source>
        <dbReference type="ARBA" id="ARBA00022679"/>
    </source>
</evidence>
<evidence type="ECO:0000313" key="6">
    <source>
        <dbReference type="EMBL" id="CAE1246362.1"/>
    </source>
</evidence>
<dbReference type="PANTHER" id="PTHR48043">
    <property type="entry name" value="EG:EG0003.4 PROTEIN-RELATED"/>
    <property type="match status" value="1"/>
</dbReference>
<gene>
    <name evidence="6" type="ORF">SPHA_25114</name>
</gene>
<keyword evidence="5" id="KW-1133">Transmembrane helix</keyword>
<accession>A0A812BZQ4</accession>
<organism evidence="6 7">
    <name type="scientific">Acanthosepion pharaonis</name>
    <name type="common">Pharaoh cuttlefish</name>
    <name type="synonym">Sepia pharaonis</name>
    <dbReference type="NCBI Taxonomy" id="158019"/>
    <lineage>
        <taxon>Eukaryota</taxon>
        <taxon>Metazoa</taxon>
        <taxon>Spiralia</taxon>
        <taxon>Lophotrochozoa</taxon>
        <taxon>Mollusca</taxon>
        <taxon>Cephalopoda</taxon>
        <taxon>Coleoidea</taxon>
        <taxon>Decapodiformes</taxon>
        <taxon>Sepiida</taxon>
        <taxon>Sepiina</taxon>
        <taxon>Sepiidae</taxon>
        <taxon>Acanthosepion</taxon>
    </lineage>
</organism>
<dbReference type="GO" id="GO:0015020">
    <property type="term" value="F:glucuronosyltransferase activity"/>
    <property type="evidence" value="ECO:0007669"/>
    <property type="project" value="UniProtKB-EC"/>
</dbReference>
<comment type="subcellular location">
    <subcellularLocation>
        <location evidence="5">Membrane</location>
        <topology evidence="5">Single-pass membrane protein</topology>
    </subcellularLocation>
</comment>
<keyword evidence="3 4" id="KW-0808">Transferase</keyword>
<evidence type="ECO:0000256" key="2">
    <source>
        <dbReference type="ARBA" id="ARBA00022676"/>
    </source>
</evidence>
<evidence type="ECO:0000313" key="7">
    <source>
        <dbReference type="Proteomes" id="UP000597762"/>
    </source>
</evidence>
<dbReference type="FunFam" id="3.40.50.2000:FF:000021">
    <property type="entry name" value="UDP-glucuronosyltransferase"/>
    <property type="match status" value="1"/>
</dbReference>
<keyword evidence="7" id="KW-1185">Reference proteome</keyword>
<dbReference type="SUPFAM" id="SSF53756">
    <property type="entry name" value="UDP-Glycosyltransferase/glycogen phosphorylase"/>
    <property type="match status" value="1"/>
</dbReference>
<dbReference type="Proteomes" id="UP000597762">
    <property type="component" value="Unassembled WGS sequence"/>
</dbReference>
<evidence type="ECO:0000256" key="4">
    <source>
        <dbReference type="RuleBase" id="RU003718"/>
    </source>
</evidence>
<dbReference type="EMBL" id="CAHIKZ030000949">
    <property type="protein sequence ID" value="CAE1246362.1"/>
    <property type="molecule type" value="Genomic_DNA"/>
</dbReference>
<dbReference type="InterPro" id="IPR050271">
    <property type="entry name" value="UDP-glycosyltransferase"/>
</dbReference>
<comment type="catalytic activity">
    <reaction evidence="5">
        <text>glucuronate acceptor + UDP-alpha-D-glucuronate = acceptor beta-D-glucuronoside + UDP + H(+)</text>
        <dbReference type="Rhea" id="RHEA:21032"/>
        <dbReference type="ChEBI" id="CHEBI:15378"/>
        <dbReference type="ChEBI" id="CHEBI:58052"/>
        <dbReference type="ChEBI" id="CHEBI:58223"/>
        <dbReference type="ChEBI" id="CHEBI:132367"/>
        <dbReference type="ChEBI" id="CHEBI:132368"/>
        <dbReference type="EC" id="2.4.1.17"/>
    </reaction>
</comment>
<dbReference type="InterPro" id="IPR035595">
    <property type="entry name" value="UDP_glycos_trans_CS"/>
</dbReference>
<dbReference type="Gene3D" id="3.40.50.2000">
    <property type="entry name" value="Glycogen Phosphorylase B"/>
    <property type="match status" value="1"/>
</dbReference>
<comment type="caution">
    <text evidence="6">The sequence shown here is derived from an EMBL/GenBank/DDBJ whole genome shotgun (WGS) entry which is preliminary data.</text>
</comment>
<dbReference type="GO" id="GO:0016020">
    <property type="term" value="C:membrane"/>
    <property type="evidence" value="ECO:0007669"/>
    <property type="project" value="UniProtKB-SubCell"/>
</dbReference>
<dbReference type="CDD" id="cd03784">
    <property type="entry name" value="GT1_Gtf-like"/>
    <property type="match status" value="1"/>
</dbReference>
<dbReference type="InterPro" id="IPR002213">
    <property type="entry name" value="UDP_glucos_trans"/>
</dbReference>
<protein>
    <recommendedName>
        <fullName evidence="5">UDP-glucuronosyltransferase</fullName>
        <ecNumber evidence="5">2.4.1.17</ecNumber>
    </recommendedName>
</protein>
<dbReference type="EC" id="2.4.1.17" evidence="5"/>
<comment type="similarity">
    <text evidence="1 4">Belongs to the UDP-glycosyltransferase family.</text>
</comment>
<dbReference type="PANTHER" id="PTHR48043:SF145">
    <property type="entry name" value="FI06409P-RELATED"/>
    <property type="match status" value="1"/>
</dbReference>
<evidence type="ECO:0000256" key="1">
    <source>
        <dbReference type="ARBA" id="ARBA00009995"/>
    </source>
</evidence>
<dbReference type="PROSITE" id="PS00375">
    <property type="entry name" value="UDPGT"/>
    <property type="match status" value="1"/>
</dbReference>